<dbReference type="AlphaFoldDB" id="A0A258HML7"/>
<dbReference type="GO" id="GO:0071949">
    <property type="term" value="F:FAD binding"/>
    <property type="evidence" value="ECO:0007669"/>
    <property type="project" value="InterPro"/>
</dbReference>
<dbReference type="InterPro" id="IPR036046">
    <property type="entry name" value="Acylphosphatase-like_dom_sf"/>
</dbReference>
<dbReference type="EMBL" id="NCEQ01000003">
    <property type="protein sequence ID" value="OYX58275.1"/>
    <property type="molecule type" value="Genomic_DNA"/>
</dbReference>
<reference evidence="2 3" key="1">
    <citation type="submission" date="2017-03" db="EMBL/GenBank/DDBJ databases">
        <title>Lifting the veil on microbial sulfur biogeochemistry in mining wastewaters.</title>
        <authorList>
            <person name="Kantor R.S."/>
            <person name="Colenbrander Nelson T."/>
            <person name="Marshall S."/>
            <person name="Bennett D."/>
            <person name="Apte S."/>
            <person name="Camacho D."/>
            <person name="Thomas B.C."/>
            <person name="Warren L.A."/>
            <person name="Banfield J.F."/>
        </authorList>
    </citation>
    <scope>NUCLEOTIDE SEQUENCE [LARGE SCALE GENOMIC DNA]</scope>
    <source>
        <strain evidence="2">32-68-21</strain>
    </source>
</reference>
<protein>
    <recommendedName>
        <fullName evidence="1">BLUF domain-containing protein</fullName>
    </recommendedName>
</protein>
<accession>A0A258HML7</accession>
<dbReference type="SUPFAM" id="SSF54975">
    <property type="entry name" value="Acylphosphatase/BLUF domain-like"/>
    <property type="match status" value="1"/>
</dbReference>
<proteinExistence type="predicted"/>
<name>A0A258HML7_9CAUL</name>
<feature type="domain" description="BLUF" evidence="1">
    <location>
        <begin position="17"/>
        <end position="109"/>
    </location>
</feature>
<dbReference type="Proteomes" id="UP000216147">
    <property type="component" value="Unassembled WGS sequence"/>
</dbReference>
<dbReference type="SMART" id="SM01034">
    <property type="entry name" value="BLUF"/>
    <property type="match status" value="1"/>
</dbReference>
<evidence type="ECO:0000313" key="2">
    <source>
        <dbReference type="EMBL" id="OYX58275.1"/>
    </source>
</evidence>
<dbReference type="Gene3D" id="3.30.70.100">
    <property type="match status" value="1"/>
</dbReference>
<dbReference type="Pfam" id="PF04940">
    <property type="entry name" value="BLUF"/>
    <property type="match status" value="1"/>
</dbReference>
<sequence>MTSPTVRTPQPLTERVLERLVYRSDAVGAADGPMDLSEIVATSVRNNGRRRITGALAYQSGTFVQVLEGDPEALTALMADIEADARHRNVRVLARWPVQAQLFLGWAMVLVDTRKLSPHLSKLLSQTGSGAQVTTVIAELANARLGSMV</sequence>
<evidence type="ECO:0000313" key="3">
    <source>
        <dbReference type="Proteomes" id="UP000216147"/>
    </source>
</evidence>
<organism evidence="2 3">
    <name type="scientific">Brevundimonas subvibrioides</name>
    <dbReference type="NCBI Taxonomy" id="74313"/>
    <lineage>
        <taxon>Bacteria</taxon>
        <taxon>Pseudomonadati</taxon>
        <taxon>Pseudomonadota</taxon>
        <taxon>Alphaproteobacteria</taxon>
        <taxon>Caulobacterales</taxon>
        <taxon>Caulobacteraceae</taxon>
        <taxon>Brevundimonas</taxon>
    </lineage>
</organism>
<gene>
    <name evidence="2" type="ORF">B7Y86_04585</name>
</gene>
<dbReference type="GO" id="GO:0009882">
    <property type="term" value="F:blue light photoreceptor activity"/>
    <property type="evidence" value="ECO:0007669"/>
    <property type="project" value="InterPro"/>
</dbReference>
<dbReference type="PROSITE" id="PS50925">
    <property type="entry name" value="BLUF"/>
    <property type="match status" value="1"/>
</dbReference>
<dbReference type="InterPro" id="IPR007024">
    <property type="entry name" value="BLUF_domain"/>
</dbReference>
<comment type="caution">
    <text evidence="2">The sequence shown here is derived from an EMBL/GenBank/DDBJ whole genome shotgun (WGS) entry which is preliminary data.</text>
</comment>
<evidence type="ECO:0000259" key="1">
    <source>
        <dbReference type="PROSITE" id="PS50925"/>
    </source>
</evidence>